<dbReference type="AlphaFoldDB" id="A0A6A5TWH5"/>
<protein>
    <submittedName>
        <fullName evidence="2">Uncharacterized protein</fullName>
    </submittedName>
</protein>
<sequence>TSPLVTPTPNPSCTTQKFSDFPTRDIACAVGGTSGFPPNYRDTLKSCCKSAPVQEWAAGCALYCLSVDQTIDELQKCWQKGGVLPGEIYCSGNMTATATGRPAASASTGAGGAQATGSGGGSGNGVGVRRVSKVGLGVVGMVVVSAVLGVVV</sequence>
<feature type="region of interest" description="Disordered" evidence="1">
    <location>
        <begin position="101"/>
        <end position="124"/>
    </location>
</feature>
<feature type="non-terminal residue" evidence="2">
    <location>
        <position position="1"/>
    </location>
</feature>
<keyword evidence="3" id="KW-1185">Reference proteome</keyword>
<evidence type="ECO:0000313" key="3">
    <source>
        <dbReference type="Proteomes" id="UP000800035"/>
    </source>
</evidence>
<reference evidence="2" key="1">
    <citation type="journal article" date="2020" name="Stud. Mycol.">
        <title>101 Dothideomycetes genomes: a test case for predicting lifestyles and emergence of pathogens.</title>
        <authorList>
            <person name="Haridas S."/>
            <person name="Albert R."/>
            <person name="Binder M."/>
            <person name="Bloem J."/>
            <person name="Labutti K."/>
            <person name="Salamov A."/>
            <person name="Andreopoulos B."/>
            <person name="Baker S."/>
            <person name="Barry K."/>
            <person name="Bills G."/>
            <person name="Bluhm B."/>
            <person name="Cannon C."/>
            <person name="Castanera R."/>
            <person name="Culley D."/>
            <person name="Daum C."/>
            <person name="Ezra D."/>
            <person name="Gonzalez J."/>
            <person name="Henrissat B."/>
            <person name="Kuo A."/>
            <person name="Liang C."/>
            <person name="Lipzen A."/>
            <person name="Lutzoni F."/>
            <person name="Magnuson J."/>
            <person name="Mondo S."/>
            <person name="Nolan M."/>
            <person name="Ohm R."/>
            <person name="Pangilinan J."/>
            <person name="Park H.-J."/>
            <person name="Ramirez L."/>
            <person name="Alfaro M."/>
            <person name="Sun H."/>
            <person name="Tritt A."/>
            <person name="Yoshinaga Y."/>
            <person name="Zwiers L.-H."/>
            <person name="Turgeon B."/>
            <person name="Goodwin S."/>
            <person name="Spatafora J."/>
            <person name="Crous P."/>
            <person name="Grigoriev I."/>
        </authorList>
    </citation>
    <scope>NUCLEOTIDE SEQUENCE</scope>
    <source>
        <strain evidence="2">CBS 675.92</strain>
    </source>
</reference>
<feature type="non-terminal residue" evidence="2">
    <location>
        <position position="152"/>
    </location>
</feature>
<dbReference type="EMBL" id="ML976992">
    <property type="protein sequence ID" value="KAF1956400.1"/>
    <property type="molecule type" value="Genomic_DNA"/>
</dbReference>
<evidence type="ECO:0000313" key="2">
    <source>
        <dbReference type="EMBL" id="KAF1956400.1"/>
    </source>
</evidence>
<organism evidence="2 3">
    <name type="scientific">Byssothecium circinans</name>
    <dbReference type="NCBI Taxonomy" id="147558"/>
    <lineage>
        <taxon>Eukaryota</taxon>
        <taxon>Fungi</taxon>
        <taxon>Dikarya</taxon>
        <taxon>Ascomycota</taxon>
        <taxon>Pezizomycotina</taxon>
        <taxon>Dothideomycetes</taxon>
        <taxon>Pleosporomycetidae</taxon>
        <taxon>Pleosporales</taxon>
        <taxon>Massarineae</taxon>
        <taxon>Massarinaceae</taxon>
        <taxon>Byssothecium</taxon>
    </lineage>
</organism>
<dbReference type="Proteomes" id="UP000800035">
    <property type="component" value="Unassembled WGS sequence"/>
</dbReference>
<dbReference type="OrthoDB" id="3520229at2759"/>
<accession>A0A6A5TWH5</accession>
<evidence type="ECO:0000256" key="1">
    <source>
        <dbReference type="SAM" id="MobiDB-lite"/>
    </source>
</evidence>
<feature type="compositionally biased region" description="Gly residues" evidence="1">
    <location>
        <begin position="109"/>
        <end position="124"/>
    </location>
</feature>
<name>A0A6A5TWH5_9PLEO</name>
<proteinExistence type="predicted"/>
<gene>
    <name evidence="2" type="ORF">CC80DRAFT_362770</name>
</gene>